<proteinExistence type="inferred from homology"/>
<evidence type="ECO:0000256" key="4">
    <source>
        <dbReference type="ARBA" id="ARBA00010912"/>
    </source>
</evidence>
<dbReference type="SUPFAM" id="SSF52540">
    <property type="entry name" value="P-loop containing nucleoside triphosphate hydrolases"/>
    <property type="match status" value="1"/>
</dbReference>
<dbReference type="AlphaFoldDB" id="A0A0G4LTZ2"/>
<feature type="domain" description="Poly(A) polymerase RNA-binding" evidence="14">
    <location>
        <begin position="672"/>
        <end position="876"/>
    </location>
</feature>
<feature type="compositionally biased region" description="Polar residues" evidence="13">
    <location>
        <begin position="72"/>
        <end position="92"/>
    </location>
</feature>
<protein>
    <recommendedName>
        <fullName evidence="5">polynucleotide adenylyltransferase</fullName>
        <ecNumber evidence="5">2.7.7.19</ecNumber>
    </recommendedName>
</protein>
<dbReference type="GO" id="GO:1990817">
    <property type="term" value="F:poly(A) RNA polymerase activity"/>
    <property type="evidence" value="ECO:0007669"/>
    <property type="project" value="UniProtKB-EC"/>
</dbReference>
<feature type="region of interest" description="Disordered" evidence="13">
    <location>
        <begin position="48"/>
        <end position="136"/>
    </location>
</feature>
<name>A0A0G4LTZ2_VERLO</name>
<evidence type="ECO:0000256" key="8">
    <source>
        <dbReference type="ARBA" id="ARBA00022723"/>
    </source>
</evidence>
<dbReference type="GO" id="GO:0031123">
    <property type="term" value="P:RNA 3'-end processing"/>
    <property type="evidence" value="ECO:0007669"/>
    <property type="project" value="InterPro"/>
</dbReference>
<keyword evidence="10" id="KW-0067">ATP-binding</keyword>
<feature type="compositionally biased region" description="Polar residues" evidence="13">
    <location>
        <begin position="905"/>
        <end position="915"/>
    </location>
</feature>
<sequence length="915" mass="100973">MRPLPGCDTISKNTAGGDDTTHSFVTVNASSPMSFVFTDDIAIDNRASPEFPPAIPSCPSRSRKESGIYHPSNGSSSCRASNQSKATASSANTPPPFHSPPTPQTPPEGYSRAMNHAPGQSIPVLSGPTSVISSQSSRRGSLSYSLSEGHGSYALSAFEDSITDHPSRPPESMDHIESQLIMPTLAVPTRRPFTEQGKALGRLKLLVAGDTGIGKSSLIKAIIQSCEHITHVDPPAECTSRHRMGYSIDSVDRHQTADRSRLSISETFASTKPYPAWWNLVDDVSLSPRRQSLGDSVLDRNICFVDTTGYNTTNDGHPLGVTPPISTALPTETEHATNKTMLEELKQQKTFESPAETQKRHQVLEQLQTICDEFVKQVARKREEGSEALIKDARGRIFTYGSFRLGVYGPGSDIDTLVVVPKYVTRDDYFEIFPGLLQKMTPADAITDLAVVSDAFVPIIKFEFFGISIDLIFSRIASLKQLPKDPQWSLADSNLLRGLDERELRSLNGTRVTDEIINLVPEPSTFRLALRAIKLWAQRRAIYANIMGFPGGVAWAMLVARVCQLYPKATSSVIVNKFFHIMRRWPWPQPVLLKAVEEGPLQVRVWNPKLYRGDQFHLMPIITPAYPSMCATFNITKSAMTVIQRELQRGCEITDNVMLSKRPWGDLFIKHTFFTSGYKYYISVVTTSTTKEAHKIWSGYVESKVRVLVQGLEQHQSIAIAHAFNKGYDRRHVCHNETELSQVQEGSLQYLAGQETIETPNPEIADAKTEGGLALDGLPVDGATETGIEANGNGEGVEEEVQTWPTDVFTTTHYIGLELGEGAKSLDLSYQVDSFKQLCGQWEKYSAKLNHLTVQHVRNFNLPDDLFEPGEKKPQKQQKRAAGANGSAQTKKRGASEEAQPPAKRQQSSITAAAG</sequence>
<dbReference type="InterPro" id="IPR048840">
    <property type="entry name" value="PolA_pol_NTPase"/>
</dbReference>
<evidence type="ECO:0000256" key="12">
    <source>
        <dbReference type="ARBA" id="ARBA00023242"/>
    </source>
</evidence>
<keyword evidence="8" id="KW-0479">Metal-binding</keyword>
<feature type="region of interest" description="Disordered" evidence="13">
    <location>
        <begin position="865"/>
        <end position="915"/>
    </location>
</feature>
<dbReference type="InterPro" id="IPR043519">
    <property type="entry name" value="NT_sf"/>
</dbReference>
<evidence type="ECO:0000256" key="11">
    <source>
        <dbReference type="ARBA" id="ARBA00022842"/>
    </source>
</evidence>
<dbReference type="Proteomes" id="UP000044602">
    <property type="component" value="Unassembled WGS sequence"/>
</dbReference>
<keyword evidence="11" id="KW-0460">Magnesium</keyword>
<gene>
    <name evidence="17" type="ORF">BN1708_004004</name>
</gene>
<dbReference type="GO" id="GO:0005634">
    <property type="term" value="C:nucleus"/>
    <property type="evidence" value="ECO:0007669"/>
    <property type="project" value="UniProtKB-SubCell"/>
</dbReference>
<evidence type="ECO:0000259" key="16">
    <source>
        <dbReference type="Pfam" id="PF20750"/>
    </source>
</evidence>
<evidence type="ECO:0000259" key="15">
    <source>
        <dbReference type="Pfam" id="PF04928"/>
    </source>
</evidence>
<evidence type="ECO:0000256" key="6">
    <source>
        <dbReference type="ARBA" id="ARBA00022664"/>
    </source>
</evidence>
<evidence type="ECO:0000256" key="3">
    <source>
        <dbReference type="ARBA" id="ARBA00004123"/>
    </source>
</evidence>
<keyword evidence="12" id="KW-0539">Nucleus</keyword>
<evidence type="ECO:0000256" key="5">
    <source>
        <dbReference type="ARBA" id="ARBA00012388"/>
    </source>
</evidence>
<dbReference type="GO" id="GO:0006397">
    <property type="term" value="P:mRNA processing"/>
    <property type="evidence" value="ECO:0007669"/>
    <property type="project" value="UniProtKB-KW"/>
</dbReference>
<dbReference type="FunFam" id="1.10.1410.10:FF:000001">
    <property type="entry name" value="Putative poly(A) polymerase gamma"/>
    <property type="match status" value="1"/>
</dbReference>
<dbReference type="InterPro" id="IPR007010">
    <property type="entry name" value="PolA_pol_RNA-bd_dom"/>
</dbReference>
<dbReference type="PANTHER" id="PTHR10682:SF10">
    <property type="entry name" value="POLYNUCLEOTIDE ADENYLYLTRANSFERASE"/>
    <property type="match status" value="1"/>
</dbReference>
<dbReference type="Pfam" id="PF20750">
    <property type="entry name" value="PAP_NTPase"/>
    <property type="match status" value="1"/>
</dbReference>
<dbReference type="GO" id="GO:0003723">
    <property type="term" value="F:RNA binding"/>
    <property type="evidence" value="ECO:0007669"/>
    <property type="project" value="InterPro"/>
</dbReference>
<dbReference type="FunFam" id="3.30.460.10:FF:000002">
    <property type="entry name" value="Poly(A) polymerase alpha, putative"/>
    <property type="match status" value="1"/>
</dbReference>
<evidence type="ECO:0000256" key="13">
    <source>
        <dbReference type="SAM" id="MobiDB-lite"/>
    </source>
</evidence>
<dbReference type="InterPro" id="IPR007012">
    <property type="entry name" value="PolA_pol_cen_dom"/>
</dbReference>
<evidence type="ECO:0000259" key="14">
    <source>
        <dbReference type="Pfam" id="PF04926"/>
    </source>
</evidence>
<dbReference type="EMBL" id="CVQH01018890">
    <property type="protein sequence ID" value="CRK25452.1"/>
    <property type="molecule type" value="Genomic_DNA"/>
</dbReference>
<dbReference type="Gene3D" id="1.10.1410.10">
    <property type="match status" value="1"/>
</dbReference>
<dbReference type="GO" id="GO:0005524">
    <property type="term" value="F:ATP binding"/>
    <property type="evidence" value="ECO:0007669"/>
    <property type="project" value="UniProtKB-KW"/>
</dbReference>
<dbReference type="SUPFAM" id="SSF81631">
    <property type="entry name" value="PAP/OAS1 substrate-binding domain"/>
    <property type="match status" value="1"/>
</dbReference>
<keyword evidence="18" id="KW-1185">Reference proteome</keyword>
<dbReference type="STRING" id="100787.A0A0G4LTZ2"/>
<keyword evidence="9" id="KW-0547">Nucleotide-binding</keyword>
<dbReference type="GO" id="GO:0046872">
    <property type="term" value="F:metal ion binding"/>
    <property type="evidence" value="ECO:0007669"/>
    <property type="project" value="UniProtKB-KW"/>
</dbReference>
<comment type="similarity">
    <text evidence="4">Belongs to the poly(A) polymerase family.</text>
</comment>
<evidence type="ECO:0000313" key="17">
    <source>
        <dbReference type="EMBL" id="CRK25452.1"/>
    </source>
</evidence>
<accession>A0A0G4LTZ2</accession>
<dbReference type="Gene3D" id="3.30.70.590">
    <property type="entry name" value="Poly(A) polymerase predicted RNA binding domain"/>
    <property type="match status" value="1"/>
</dbReference>
<feature type="compositionally biased region" description="Pro residues" evidence="13">
    <location>
        <begin position="93"/>
        <end position="106"/>
    </location>
</feature>
<evidence type="ECO:0000256" key="7">
    <source>
        <dbReference type="ARBA" id="ARBA00022679"/>
    </source>
</evidence>
<keyword evidence="7" id="KW-0808">Transferase</keyword>
<reference evidence="17 18" key="1">
    <citation type="submission" date="2015-05" db="EMBL/GenBank/DDBJ databases">
        <authorList>
            <person name="Wang D.B."/>
            <person name="Wang M."/>
        </authorList>
    </citation>
    <scope>NUCLEOTIDE SEQUENCE [LARGE SCALE GENOMIC DNA]</scope>
    <source>
        <strain evidence="17">VL1</strain>
    </source>
</reference>
<dbReference type="Pfam" id="PF04928">
    <property type="entry name" value="PAP_central"/>
    <property type="match status" value="1"/>
</dbReference>
<dbReference type="PANTHER" id="PTHR10682">
    <property type="entry name" value="POLY A POLYMERASE"/>
    <property type="match status" value="1"/>
</dbReference>
<dbReference type="InterPro" id="IPR011068">
    <property type="entry name" value="NuclTrfase_I-like_C"/>
</dbReference>
<feature type="domain" description="Poly(A) polymerase nucleotidyltransferase" evidence="16">
    <location>
        <begin position="320"/>
        <end position="520"/>
    </location>
</feature>
<organism evidence="17 18">
    <name type="scientific">Verticillium longisporum</name>
    <name type="common">Verticillium dahliae var. longisporum</name>
    <dbReference type="NCBI Taxonomy" id="100787"/>
    <lineage>
        <taxon>Eukaryota</taxon>
        <taxon>Fungi</taxon>
        <taxon>Dikarya</taxon>
        <taxon>Ascomycota</taxon>
        <taxon>Pezizomycotina</taxon>
        <taxon>Sordariomycetes</taxon>
        <taxon>Hypocreomycetidae</taxon>
        <taxon>Glomerellales</taxon>
        <taxon>Plectosphaerellaceae</taxon>
        <taxon>Verticillium</taxon>
    </lineage>
</organism>
<keyword evidence="6" id="KW-0507">mRNA processing</keyword>
<dbReference type="Pfam" id="PF04926">
    <property type="entry name" value="PAP_RNA-bind"/>
    <property type="match status" value="1"/>
</dbReference>
<evidence type="ECO:0000256" key="10">
    <source>
        <dbReference type="ARBA" id="ARBA00022840"/>
    </source>
</evidence>
<dbReference type="InterPro" id="IPR027417">
    <property type="entry name" value="P-loop_NTPase"/>
</dbReference>
<comment type="cofactor">
    <cofactor evidence="1">
        <name>Mn(2+)</name>
        <dbReference type="ChEBI" id="CHEBI:29035"/>
    </cofactor>
</comment>
<feature type="domain" description="Poly(A) polymerase central" evidence="15">
    <location>
        <begin position="525"/>
        <end position="669"/>
    </location>
</feature>
<comment type="cofactor">
    <cofactor evidence="2">
        <name>Mg(2+)</name>
        <dbReference type="ChEBI" id="CHEBI:18420"/>
    </cofactor>
</comment>
<evidence type="ECO:0000256" key="1">
    <source>
        <dbReference type="ARBA" id="ARBA00001936"/>
    </source>
</evidence>
<dbReference type="SUPFAM" id="SSF55003">
    <property type="entry name" value="PAP/Archaeal CCA-adding enzyme, C-terminal domain"/>
    <property type="match status" value="1"/>
</dbReference>
<dbReference type="SUPFAM" id="SSF81301">
    <property type="entry name" value="Nucleotidyltransferase"/>
    <property type="match status" value="1"/>
</dbReference>
<dbReference type="Gene3D" id="3.30.460.10">
    <property type="entry name" value="Beta Polymerase, domain 2"/>
    <property type="match status" value="1"/>
</dbReference>
<comment type="subcellular location">
    <subcellularLocation>
        <location evidence="3">Nucleus</location>
    </subcellularLocation>
</comment>
<feature type="region of interest" description="Disordered" evidence="13">
    <location>
        <begin position="1"/>
        <end position="21"/>
    </location>
</feature>
<evidence type="ECO:0000256" key="9">
    <source>
        <dbReference type="ARBA" id="ARBA00022741"/>
    </source>
</evidence>
<evidence type="ECO:0000256" key="2">
    <source>
        <dbReference type="ARBA" id="ARBA00001946"/>
    </source>
</evidence>
<evidence type="ECO:0000313" key="18">
    <source>
        <dbReference type="Proteomes" id="UP000044602"/>
    </source>
</evidence>
<dbReference type="CDD" id="cd05402">
    <property type="entry name" value="NT_PAP_TUTase"/>
    <property type="match status" value="1"/>
</dbReference>
<dbReference type="EC" id="2.7.7.19" evidence="5"/>